<sequence>MGRFDANFHLIRITRCQSLRFNSCIRRLVAACATLPAREFCLRGCNVNERSSSIPDDASAWIGKALERVRRSAEDLTDGEAGLSAELAPLRFALRRSNGTFEENERLSRVCKVGGPPSFRESNQRLWEYVYWSPFRAPQKLARGVETNGNGPYAGRLLHPGKQVGAGDERFHLAEARLDSSMINDKAIELAPSHEAPTNRCQLLTSFELIAKRLACLPHEQEETAGSHELKVSFTTEIRLRNELLGVAVDSGDRRQNGAQVETS</sequence>
<name>A0A5S6QEC5_TRIMR</name>
<proteinExistence type="predicted"/>
<dbReference type="AlphaFoldDB" id="A0A5S6QEC5"/>
<accession>A0A5S6QEC5</accession>
<evidence type="ECO:0000313" key="2">
    <source>
        <dbReference type="WBParaSite" id="TMUE_1000005716.1"/>
    </source>
</evidence>
<protein>
    <submittedName>
        <fullName evidence="2">Uncharacterized protein</fullName>
    </submittedName>
</protein>
<organism evidence="1 2">
    <name type="scientific">Trichuris muris</name>
    <name type="common">Mouse whipworm</name>
    <dbReference type="NCBI Taxonomy" id="70415"/>
    <lineage>
        <taxon>Eukaryota</taxon>
        <taxon>Metazoa</taxon>
        <taxon>Ecdysozoa</taxon>
        <taxon>Nematoda</taxon>
        <taxon>Enoplea</taxon>
        <taxon>Dorylaimia</taxon>
        <taxon>Trichinellida</taxon>
        <taxon>Trichuridae</taxon>
        <taxon>Trichuris</taxon>
    </lineage>
</organism>
<dbReference type="Proteomes" id="UP000046395">
    <property type="component" value="Unassembled WGS sequence"/>
</dbReference>
<keyword evidence="1" id="KW-1185">Reference proteome</keyword>
<reference evidence="2" key="1">
    <citation type="submission" date="2019-12" db="UniProtKB">
        <authorList>
            <consortium name="WormBaseParasite"/>
        </authorList>
    </citation>
    <scope>IDENTIFICATION</scope>
</reference>
<dbReference type="WBParaSite" id="TMUE_1000005716.1">
    <property type="protein sequence ID" value="TMUE_1000005716.1"/>
    <property type="gene ID" value="WBGene00286706"/>
</dbReference>
<evidence type="ECO:0000313" key="1">
    <source>
        <dbReference type="Proteomes" id="UP000046395"/>
    </source>
</evidence>